<proteinExistence type="predicted"/>
<organism evidence="2 3">
    <name type="scientific">Streptomyces hiroshimensis</name>
    <dbReference type="NCBI Taxonomy" id="66424"/>
    <lineage>
        <taxon>Bacteria</taxon>
        <taxon>Bacillati</taxon>
        <taxon>Actinomycetota</taxon>
        <taxon>Actinomycetes</taxon>
        <taxon>Kitasatosporales</taxon>
        <taxon>Streptomycetaceae</taxon>
        <taxon>Streptomyces</taxon>
    </lineage>
</organism>
<keyword evidence="3" id="KW-1185">Reference proteome</keyword>
<protein>
    <submittedName>
        <fullName evidence="2">Uncharacterized protein</fullName>
    </submittedName>
</protein>
<evidence type="ECO:0000313" key="2">
    <source>
        <dbReference type="EMBL" id="GGY12258.1"/>
    </source>
</evidence>
<accession>A0ABQ2ZDW1</accession>
<evidence type="ECO:0000256" key="1">
    <source>
        <dbReference type="SAM" id="MobiDB-lite"/>
    </source>
</evidence>
<name>A0ABQ2ZDW1_9ACTN</name>
<evidence type="ECO:0000313" key="3">
    <source>
        <dbReference type="Proteomes" id="UP000659223"/>
    </source>
</evidence>
<comment type="caution">
    <text evidence="2">The sequence shown here is derived from an EMBL/GenBank/DDBJ whole genome shotgun (WGS) entry which is preliminary data.</text>
</comment>
<feature type="region of interest" description="Disordered" evidence="1">
    <location>
        <begin position="1"/>
        <end position="32"/>
    </location>
</feature>
<sequence>MTGTTVHPVRHAPAAHYRPGPHPPGHGLVGSYVHSYEPAPRIPYPNHIPGMRPPREATPQSHPVSVTPIYDALYSEYRRSFRALPFDRSGEEELRFVSFGPQLGYGQYGGQQGYAGQLGYHVHSGYNTAWDTHYGRQRGGHVPAALPPAPRDGRLRGY</sequence>
<reference evidence="3" key="1">
    <citation type="journal article" date="2019" name="Int. J. Syst. Evol. Microbiol.">
        <title>The Global Catalogue of Microorganisms (GCM) 10K type strain sequencing project: providing services to taxonomists for standard genome sequencing and annotation.</title>
        <authorList>
            <consortium name="The Broad Institute Genomics Platform"/>
            <consortium name="The Broad Institute Genome Sequencing Center for Infectious Disease"/>
            <person name="Wu L."/>
            <person name="Ma J."/>
        </authorList>
    </citation>
    <scope>NUCLEOTIDE SEQUENCE [LARGE SCALE GENOMIC DNA]</scope>
    <source>
        <strain evidence="3">JCM 4586</strain>
    </source>
</reference>
<dbReference type="EMBL" id="BMUT01000029">
    <property type="protein sequence ID" value="GGY12258.1"/>
    <property type="molecule type" value="Genomic_DNA"/>
</dbReference>
<gene>
    <name evidence="2" type="ORF">GCM10010324_68720</name>
</gene>
<dbReference type="Proteomes" id="UP000659223">
    <property type="component" value="Unassembled WGS sequence"/>
</dbReference>